<evidence type="ECO:0000313" key="2">
    <source>
        <dbReference type="Proteomes" id="UP000029889"/>
    </source>
</evidence>
<dbReference type="EMBL" id="KM507819">
    <property type="protein sequence ID" value="AIT14378.1"/>
    <property type="molecule type" value="Genomic_DNA"/>
</dbReference>
<name>A0A097EY73_9CAUD</name>
<evidence type="ECO:0000313" key="1">
    <source>
        <dbReference type="EMBL" id="AIT14378.1"/>
    </source>
</evidence>
<protein>
    <submittedName>
        <fullName evidence="1">Uncharacterized protein</fullName>
    </submittedName>
</protein>
<reference evidence="1 2" key="1">
    <citation type="submission" date="2014-09" db="EMBL/GenBank/DDBJ databases">
        <authorList>
            <person name="Lapin J.S."/>
            <person name="Pope W.H."/>
            <person name="Hua J."/>
            <person name="Ford M.E."/>
            <person name="Conway J.F."/>
            <person name="Hatfull G.F."/>
            <person name="Hendrix R.W."/>
        </authorList>
    </citation>
    <scope>NUCLEOTIDE SEQUENCE [LARGE SCALE GENOMIC DNA]</scope>
</reference>
<dbReference type="GeneID" id="22111528"/>
<dbReference type="KEGG" id="vg:22111528"/>
<dbReference type="OrthoDB" id="36375at10239"/>
<dbReference type="RefSeq" id="YP_009102075.1">
    <property type="nucleotide sequence ID" value="NC_025447.1"/>
</dbReference>
<proteinExistence type="predicted"/>
<gene>
    <name evidence="1" type="primary">488</name>
    <name evidence="1" type="ORF">PBI_121Q_488</name>
</gene>
<dbReference type="Proteomes" id="UP000029889">
    <property type="component" value="Segment"/>
</dbReference>
<sequence length="119" mass="14157">MSDYVAFLHRFGEAKEKHIIRMPLYGEKDWYKSTISVGAFRDREAGFFLGKQHEREVLCSLWRLDEWDSENVRTAESMMAIVGIANYQHPYDLLPTFEHASLFDFYKAVGYDYKKKRYV</sequence>
<keyword evidence="2" id="KW-1185">Reference proteome</keyword>
<organism evidence="1 2">
    <name type="scientific">Escherichia phage 121Q</name>
    <dbReference type="NCBI Taxonomy" id="1555202"/>
    <lineage>
        <taxon>Viruses</taxon>
        <taxon>Duplodnaviria</taxon>
        <taxon>Heunggongvirae</taxon>
        <taxon>Uroviricota</taxon>
        <taxon>Caudoviricetes</taxon>
        <taxon>Asteriusvirus</taxon>
        <taxon>Asteriusvirus av121Q</taxon>
    </lineage>
</organism>
<accession>A0A097EY73</accession>